<evidence type="ECO:0000313" key="8">
    <source>
        <dbReference type="WBParaSite" id="ASIM_0001889201-mRNA-1"/>
    </source>
</evidence>
<evidence type="ECO:0000256" key="2">
    <source>
        <dbReference type="ARBA" id="ARBA00022741"/>
    </source>
</evidence>
<dbReference type="InterPro" id="IPR001806">
    <property type="entry name" value="Small_GTPase"/>
</dbReference>
<dbReference type="PROSITE" id="PS51421">
    <property type="entry name" value="RAS"/>
    <property type="match status" value="1"/>
</dbReference>
<dbReference type="AlphaFoldDB" id="A0A0M3KD40"/>
<reference evidence="8" key="1">
    <citation type="submission" date="2017-02" db="UniProtKB">
        <authorList>
            <consortium name="WormBaseParasite"/>
        </authorList>
    </citation>
    <scope>IDENTIFICATION</scope>
</reference>
<dbReference type="Gene3D" id="3.40.50.300">
    <property type="entry name" value="P-loop containing nucleotide triphosphate hydrolases"/>
    <property type="match status" value="1"/>
</dbReference>
<dbReference type="PROSITE" id="PS51420">
    <property type="entry name" value="RHO"/>
    <property type="match status" value="1"/>
</dbReference>
<keyword evidence="7" id="KW-1185">Reference proteome</keyword>
<proteinExistence type="inferred from homology"/>
<dbReference type="Proteomes" id="UP000267096">
    <property type="component" value="Unassembled WGS sequence"/>
</dbReference>
<dbReference type="FunFam" id="3.40.50.300:FF:001129">
    <property type="entry name" value="ras-related protein Rab-44 isoform X2"/>
    <property type="match status" value="1"/>
</dbReference>
<dbReference type="SMART" id="SM00175">
    <property type="entry name" value="RAB"/>
    <property type="match status" value="1"/>
</dbReference>
<dbReference type="EMBL" id="UYRR01035290">
    <property type="protein sequence ID" value="VDK64155.1"/>
    <property type="molecule type" value="Genomic_DNA"/>
</dbReference>
<dbReference type="GO" id="GO:0005525">
    <property type="term" value="F:GTP binding"/>
    <property type="evidence" value="ECO:0007669"/>
    <property type="project" value="UniProtKB-KW"/>
</dbReference>
<evidence type="ECO:0000256" key="3">
    <source>
        <dbReference type="ARBA" id="ARBA00023134"/>
    </source>
</evidence>
<dbReference type="InterPro" id="IPR027417">
    <property type="entry name" value="P-loop_NTPase"/>
</dbReference>
<dbReference type="PANTHER" id="PTHR47980">
    <property type="entry name" value="LD44762P"/>
    <property type="match status" value="1"/>
</dbReference>
<keyword evidence="2" id="KW-0547">Nucleotide-binding</keyword>
<dbReference type="SMART" id="SM00173">
    <property type="entry name" value="RAS"/>
    <property type="match status" value="1"/>
</dbReference>
<evidence type="ECO:0000256" key="5">
    <source>
        <dbReference type="ARBA" id="ARBA00023289"/>
    </source>
</evidence>
<dbReference type="InterPro" id="IPR005225">
    <property type="entry name" value="Small_GTP-bd"/>
</dbReference>
<evidence type="ECO:0000313" key="7">
    <source>
        <dbReference type="Proteomes" id="UP000267096"/>
    </source>
</evidence>
<dbReference type="PROSITE" id="PS51419">
    <property type="entry name" value="RAB"/>
    <property type="match status" value="1"/>
</dbReference>
<gene>
    <name evidence="6" type="ORF">ASIM_LOCUS18288</name>
</gene>
<evidence type="ECO:0000256" key="1">
    <source>
        <dbReference type="ARBA" id="ARBA00006270"/>
    </source>
</evidence>
<protein>
    <submittedName>
        <fullName evidence="8">Ras-related protein Rab-26 (inferred by orthology to a D. melanogaster protein)</fullName>
    </submittedName>
</protein>
<evidence type="ECO:0000313" key="6">
    <source>
        <dbReference type="EMBL" id="VDK64155.1"/>
    </source>
</evidence>
<organism evidence="8">
    <name type="scientific">Anisakis simplex</name>
    <name type="common">Herring worm</name>
    <dbReference type="NCBI Taxonomy" id="6269"/>
    <lineage>
        <taxon>Eukaryota</taxon>
        <taxon>Metazoa</taxon>
        <taxon>Ecdysozoa</taxon>
        <taxon>Nematoda</taxon>
        <taxon>Chromadorea</taxon>
        <taxon>Rhabditida</taxon>
        <taxon>Spirurina</taxon>
        <taxon>Ascaridomorpha</taxon>
        <taxon>Ascaridoidea</taxon>
        <taxon>Anisakidae</taxon>
        <taxon>Anisakis</taxon>
        <taxon>Anisakis simplex complex</taxon>
    </lineage>
</organism>
<dbReference type="SUPFAM" id="SSF52540">
    <property type="entry name" value="P-loop containing nucleoside triphosphate hydrolases"/>
    <property type="match status" value="1"/>
</dbReference>
<dbReference type="GO" id="GO:0003924">
    <property type="term" value="F:GTPase activity"/>
    <property type="evidence" value="ECO:0007669"/>
    <property type="project" value="InterPro"/>
</dbReference>
<keyword evidence="3" id="KW-0342">GTP-binding</keyword>
<evidence type="ECO:0000256" key="4">
    <source>
        <dbReference type="ARBA" id="ARBA00023288"/>
    </source>
</evidence>
<dbReference type="CDD" id="cd00154">
    <property type="entry name" value="Rab"/>
    <property type="match status" value="1"/>
</dbReference>
<reference evidence="6 7" key="2">
    <citation type="submission" date="2018-11" db="EMBL/GenBank/DDBJ databases">
        <authorList>
            <consortium name="Pathogen Informatics"/>
        </authorList>
    </citation>
    <scope>NUCLEOTIDE SEQUENCE [LARGE SCALE GENOMIC DNA]</scope>
</reference>
<dbReference type="OrthoDB" id="9989112at2759"/>
<sequence>MLIGDSCCGKTCLLIRFKDGAFLNNNFISTVGIDYRVEHPVFLSWCFNGADTENRGGIPYHPEKLSDNVSFQNKLVEVDNAKIKLQIWDTAGQERFRSVTSAYYRDADALLLVYDISNRNSFTNIRNWLAQVKEFAKDSVLITLIGNKMDLHQQRKVKYDEGKKLAEDYNIAFIETSAKTGQNVHEAFQEMARYETSSMEISLACNFRGST</sequence>
<dbReference type="WBParaSite" id="ASIM_0001889201-mRNA-1">
    <property type="protein sequence ID" value="ASIM_0001889201-mRNA-1"/>
    <property type="gene ID" value="ASIM_0001889201"/>
</dbReference>
<accession>A0A0M3KD40</accession>
<name>A0A0M3KD40_ANISI</name>
<comment type="similarity">
    <text evidence="1">Belongs to the small GTPase superfamily. Rab family.</text>
</comment>
<dbReference type="SMART" id="SM00174">
    <property type="entry name" value="RHO"/>
    <property type="match status" value="1"/>
</dbReference>
<dbReference type="Pfam" id="PF00071">
    <property type="entry name" value="Ras"/>
    <property type="match status" value="2"/>
</dbReference>
<dbReference type="PRINTS" id="PR00449">
    <property type="entry name" value="RASTRNSFRMNG"/>
</dbReference>
<keyword evidence="4" id="KW-0449">Lipoprotein</keyword>
<keyword evidence="5" id="KW-0636">Prenylation</keyword>
<dbReference type="InterPro" id="IPR050305">
    <property type="entry name" value="Small_GTPase_Rab"/>
</dbReference>
<dbReference type="NCBIfam" id="TIGR00231">
    <property type="entry name" value="small_GTP"/>
    <property type="match status" value="1"/>
</dbReference>